<evidence type="ECO:0000313" key="2">
    <source>
        <dbReference type="Proteomes" id="UP001216253"/>
    </source>
</evidence>
<accession>A0ABT5WP63</accession>
<comment type="caution">
    <text evidence="1">The sequence shown here is derived from an EMBL/GenBank/DDBJ whole genome shotgun (WGS) entry which is preliminary data.</text>
</comment>
<dbReference type="EMBL" id="JARESE010000023">
    <property type="protein sequence ID" value="MDE8651833.1"/>
    <property type="molecule type" value="Genomic_DNA"/>
</dbReference>
<reference evidence="1 2" key="1">
    <citation type="submission" date="2023-03" db="EMBL/GenBank/DDBJ databases">
        <title>NovoSphingobium album sp. nov. isolated from polycyclic aromatic hydrocarbons- and heavy-metal polluted soil.</title>
        <authorList>
            <person name="Liu Z."/>
            <person name="Wang K."/>
        </authorList>
    </citation>
    <scope>NUCLEOTIDE SEQUENCE [LARGE SCALE GENOMIC DNA]</scope>
    <source>
        <strain evidence="1 2">H3SJ31-1</strain>
    </source>
</reference>
<proteinExistence type="predicted"/>
<protein>
    <submittedName>
        <fullName evidence="1">Uncharacterized protein</fullName>
    </submittedName>
</protein>
<organism evidence="1 2">
    <name type="scientific">Novosphingobium album</name>
    <name type="common">ex Liu et al. 2023</name>
    <dbReference type="NCBI Taxonomy" id="3031130"/>
    <lineage>
        <taxon>Bacteria</taxon>
        <taxon>Pseudomonadati</taxon>
        <taxon>Pseudomonadota</taxon>
        <taxon>Alphaproteobacteria</taxon>
        <taxon>Sphingomonadales</taxon>
        <taxon>Sphingomonadaceae</taxon>
        <taxon>Novosphingobium</taxon>
    </lineage>
</organism>
<sequence>MTHKFVCFNRDDIPGLAELGINRIFVEVSATGQVVREIGFDDNGLVIYRFPGNDRFGKYGLFDNATVDTTHTLNALSREEFERLYKTEN</sequence>
<name>A0ABT5WP63_9SPHN</name>
<keyword evidence="2" id="KW-1185">Reference proteome</keyword>
<evidence type="ECO:0000313" key="1">
    <source>
        <dbReference type="EMBL" id="MDE8651833.1"/>
    </source>
</evidence>
<dbReference type="Proteomes" id="UP001216253">
    <property type="component" value="Unassembled WGS sequence"/>
</dbReference>
<gene>
    <name evidence="1" type="ORF">PYV00_08865</name>
</gene>
<dbReference type="RefSeq" id="WP_275227940.1">
    <property type="nucleotide sequence ID" value="NZ_JARESE010000023.1"/>
</dbReference>